<dbReference type="GO" id="GO:0070086">
    <property type="term" value="P:ubiquitin-dependent endocytosis"/>
    <property type="evidence" value="ECO:0007669"/>
    <property type="project" value="TreeGrafter"/>
</dbReference>
<sequence length="546" mass="60452">MLRQSLSIAKKATRKLYTHDDSSDLSLDLNITEPAVFVPTFTNKPAVLRGTCQLRLKNNLTVKRLTVNFRGTSRVTWPHGLHDTQTVTDSTLTLVSPQVTDPALPCYSSALSEGRKSTWHRDKRKLRNAAPSTLCMDGTHGKAAGPKYQRLPAGTHTYEFEMVLHSHLPESIEIRQSHVQYRVRACVECPGFLKRSFAKKRAIATVHCPAEDDVEDAEPAYIARAWKGLLQCGILVSRRGAPLGDRLPVTVSLTESRKSEFRGLQVFLSENVQYHQKDGLACCPGPFRRVILYEKVEKTGPTMSFHRAENVDDERPESAAKDDGALAKLVGDPEIPSGLEAAEEETVMDLTLQLPDCHLHCVSTGTQGMHYDTKYKNVRVSHWLEFVFMVSPRDNTLGSSSERIVQKVAKAAGRTTGPNAAGGRESFGGTVDWRPFPVAISSRVQAYPRPWPASQSTEIHLPSKTHAKPALARALPPLSGDLVNPVWAIRFIRRHEVASLAALSDDHPLRNASSSHHRATCPETIVLLTEDPVVDSWRLPIRTTGL</sequence>
<dbReference type="GO" id="GO:0005829">
    <property type="term" value="C:cytosol"/>
    <property type="evidence" value="ECO:0007669"/>
    <property type="project" value="TreeGrafter"/>
</dbReference>
<dbReference type="Pfam" id="PF00339">
    <property type="entry name" value="Arrestin_N"/>
    <property type="match status" value="1"/>
</dbReference>
<name>A0A9W6AKR6_ASPTU</name>
<dbReference type="PANTHER" id="PTHR11188">
    <property type="entry name" value="ARRESTIN DOMAIN CONTAINING PROTEIN"/>
    <property type="match status" value="1"/>
</dbReference>
<evidence type="ECO:0000256" key="2">
    <source>
        <dbReference type="ARBA" id="ARBA00022786"/>
    </source>
</evidence>
<dbReference type="InterPro" id="IPR050357">
    <property type="entry name" value="Arrestin_domain-protein"/>
</dbReference>
<dbReference type="Proteomes" id="UP001144157">
    <property type="component" value="Unassembled WGS sequence"/>
</dbReference>
<dbReference type="GO" id="GO:0005886">
    <property type="term" value="C:plasma membrane"/>
    <property type="evidence" value="ECO:0007669"/>
    <property type="project" value="TreeGrafter"/>
</dbReference>
<protein>
    <recommendedName>
        <fullName evidence="4">Arrestin C-terminal-like domain-containing protein</fullName>
    </recommendedName>
</protein>
<dbReference type="Pfam" id="PF02752">
    <property type="entry name" value="Arrestin_C"/>
    <property type="match status" value="1"/>
</dbReference>
<dbReference type="GO" id="GO:0030674">
    <property type="term" value="F:protein-macromolecule adaptor activity"/>
    <property type="evidence" value="ECO:0007669"/>
    <property type="project" value="TreeGrafter"/>
</dbReference>
<dbReference type="SUPFAM" id="SSF81296">
    <property type="entry name" value="E set domains"/>
    <property type="match status" value="1"/>
</dbReference>
<dbReference type="Gene3D" id="2.60.40.640">
    <property type="match status" value="1"/>
</dbReference>
<evidence type="ECO:0000313" key="5">
    <source>
        <dbReference type="EMBL" id="GLA84496.1"/>
    </source>
</evidence>
<reference evidence="5" key="1">
    <citation type="submission" date="2022-07" db="EMBL/GenBank/DDBJ databases">
        <title>Taxonomy of Aspergillus series Nigri: significant species reduction supported by multi-species coalescent approaches.</title>
        <authorList>
            <person name="Bian C."/>
            <person name="Kusuya Y."/>
            <person name="Sklenar F."/>
            <person name="D'hooge E."/>
            <person name="Yaguchi T."/>
            <person name="Takahashi H."/>
            <person name="Hubka V."/>
        </authorList>
    </citation>
    <scope>NUCLEOTIDE SEQUENCE</scope>
    <source>
        <strain evidence="5">IFM 56815</strain>
    </source>
</reference>
<dbReference type="PANTHER" id="PTHR11188:SF17">
    <property type="entry name" value="FI21816P1"/>
    <property type="match status" value="1"/>
</dbReference>
<gene>
    <name evidence="5" type="ORF">AtubIFM56815_008711</name>
</gene>
<evidence type="ECO:0000256" key="1">
    <source>
        <dbReference type="ARBA" id="ARBA00005298"/>
    </source>
</evidence>
<evidence type="ECO:0000259" key="4">
    <source>
        <dbReference type="SMART" id="SM01017"/>
    </source>
</evidence>
<feature type="domain" description="Arrestin C-terminal-like" evidence="4">
    <location>
        <begin position="226"/>
        <end position="402"/>
    </location>
</feature>
<proteinExistence type="inferred from homology"/>
<keyword evidence="2" id="KW-0833">Ubl conjugation pathway</keyword>
<evidence type="ECO:0000313" key="6">
    <source>
        <dbReference type="Proteomes" id="UP001144157"/>
    </source>
</evidence>
<dbReference type="InterPro" id="IPR014756">
    <property type="entry name" value="Ig_E-set"/>
</dbReference>
<comment type="subunit">
    <text evidence="3">Interacts with hulA.</text>
</comment>
<accession>A0A9W6AKR6</accession>
<evidence type="ECO:0000256" key="3">
    <source>
        <dbReference type="ARBA" id="ARBA00038766"/>
    </source>
</evidence>
<dbReference type="EMBL" id="BRPE01000005">
    <property type="protein sequence ID" value="GLA84496.1"/>
    <property type="molecule type" value="Genomic_DNA"/>
</dbReference>
<dbReference type="GO" id="GO:0031625">
    <property type="term" value="F:ubiquitin protein ligase binding"/>
    <property type="evidence" value="ECO:0007669"/>
    <property type="project" value="TreeGrafter"/>
</dbReference>
<dbReference type="InterPro" id="IPR011022">
    <property type="entry name" value="Arrestin_C-like"/>
</dbReference>
<dbReference type="InterPro" id="IPR014752">
    <property type="entry name" value="Arrestin-like_C"/>
</dbReference>
<comment type="caution">
    <text evidence="5">The sequence shown here is derived from an EMBL/GenBank/DDBJ whole genome shotgun (WGS) entry which is preliminary data.</text>
</comment>
<organism evidence="5 6">
    <name type="scientific">Aspergillus tubingensis</name>
    <dbReference type="NCBI Taxonomy" id="5068"/>
    <lineage>
        <taxon>Eukaryota</taxon>
        <taxon>Fungi</taxon>
        <taxon>Dikarya</taxon>
        <taxon>Ascomycota</taxon>
        <taxon>Pezizomycotina</taxon>
        <taxon>Eurotiomycetes</taxon>
        <taxon>Eurotiomycetidae</taxon>
        <taxon>Eurotiales</taxon>
        <taxon>Aspergillaceae</taxon>
        <taxon>Aspergillus</taxon>
        <taxon>Aspergillus subgen. Circumdati</taxon>
    </lineage>
</organism>
<dbReference type="SMART" id="SM01017">
    <property type="entry name" value="Arrestin_C"/>
    <property type="match status" value="1"/>
</dbReference>
<comment type="similarity">
    <text evidence="1">Belongs to the arrestin family.</text>
</comment>
<dbReference type="InterPro" id="IPR011021">
    <property type="entry name" value="Arrestin-like_N"/>
</dbReference>
<dbReference type="AlphaFoldDB" id="A0A9W6AKR6"/>